<feature type="transmembrane region" description="Helical" evidence="9">
    <location>
        <begin position="31"/>
        <end position="51"/>
    </location>
</feature>
<feature type="transmembrane region" description="Helical" evidence="9">
    <location>
        <begin position="110"/>
        <end position="132"/>
    </location>
</feature>
<evidence type="ECO:0000256" key="10">
    <source>
        <dbReference type="SAM" id="MobiDB-lite"/>
    </source>
</evidence>
<feature type="transmembrane region" description="Helical" evidence="9">
    <location>
        <begin position="274"/>
        <end position="292"/>
    </location>
</feature>
<dbReference type="SUPFAM" id="SSF111352">
    <property type="entry name" value="Ammonium transporter"/>
    <property type="match status" value="1"/>
</dbReference>
<dbReference type="Gene3D" id="1.10.3430.10">
    <property type="entry name" value="Ammonium transporter AmtB like domains"/>
    <property type="match status" value="1"/>
</dbReference>
<evidence type="ECO:0000256" key="8">
    <source>
        <dbReference type="ARBA" id="ARBA00050025"/>
    </source>
</evidence>
<reference evidence="12 13" key="1">
    <citation type="submission" date="2020-01" db="EMBL/GenBank/DDBJ databases">
        <authorList>
            <person name="Deng T."/>
        </authorList>
    </citation>
    <scope>NUCLEOTIDE SEQUENCE [LARGE SCALE GENOMIC DNA]</scope>
    <source>
        <strain evidence="12 13">5221</strain>
    </source>
</reference>
<feature type="transmembrane region" description="Helical" evidence="9">
    <location>
        <begin position="218"/>
        <end position="238"/>
    </location>
</feature>
<evidence type="ECO:0000256" key="7">
    <source>
        <dbReference type="ARBA" id="ARBA00023177"/>
    </source>
</evidence>
<proteinExistence type="inferred from homology"/>
<dbReference type="NCBIfam" id="TIGR00836">
    <property type="entry name" value="amt"/>
    <property type="match status" value="1"/>
</dbReference>
<evidence type="ECO:0000256" key="4">
    <source>
        <dbReference type="ARBA" id="ARBA00022692"/>
    </source>
</evidence>
<name>A0A6N9H7K4_9MICO</name>
<feature type="transmembrane region" description="Helical" evidence="9">
    <location>
        <begin position="82"/>
        <end position="103"/>
    </location>
</feature>
<feature type="compositionally biased region" description="Basic and acidic residues" evidence="10">
    <location>
        <begin position="454"/>
        <end position="467"/>
    </location>
</feature>
<keyword evidence="13" id="KW-1185">Reference proteome</keyword>
<dbReference type="GO" id="GO:0005886">
    <property type="term" value="C:plasma membrane"/>
    <property type="evidence" value="ECO:0007669"/>
    <property type="project" value="UniProtKB-SubCell"/>
</dbReference>
<keyword evidence="6 9" id="KW-0472">Membrane</keyword>
<evidence type="ECO:0000259" key="11">
    <source>
        <dbReference type="Pfam" id="PF00909"/>
    </source>
</evidence>
<gene>
    <name evidence="12" type="primary">amt</name>
    <name evidence="12" type="ORF">GSY69_08895</name>
</gene>
<dbReference type="GO" id="GO:0008519">
    <property type="term" value="F:ammonium channel activity"/>
    <property type="evidence" value="ECO:0007669"/>
    <property type="project" value="InterPro"/>
</dbReference>
<protein>
    <recommendedName>
        <fullName evidence="8 9">Ammonium transporter</fullName>
    </recommendedName>
</protein>
<keyword evidence="5 9" id="KW-1133">Transmembrane helix</keyword>
<dbReference type="Pfam" id="PF00909">
    <property type="entry name" value="Ammonium_transp"/>
    <property type="match status" value="1"/>
</dbReference>
<evidence type="ECO:0000256" key="9">
    <source>
        <dbReference type="RuleBase" id="RU362002"/>
    </source>
</evidence>
<dbReference type="InterPro" id="IPR024041">
    <property type="entry name" value="NH4_transpt_AmtB-like_dom"/>
</dbReference>
<sequence length="467" mass="47708">MIAAALVLFMTPGVAFFYGGMTRAKSTLNMMMMSFSAIAVVGVVWVLWGYSMAAGSEGVAGLFANPFEYFGMSQLLGSSDLIAAGFSGTFAIITVALISGGIADRTKFSAWLVFCAVWATLVYCPLAYMVWGGGLLSEDGWFGQTFGAPIDFAGGTVVHINAGVAALVLALILGKRTGFGKDPAQRPHSIPFVMLGAAILWFGWFGFNVGAGSSLEEIGLIFINTVAAPGAALIGWLAVEWLRDGKPTSLGGASGIVAGLVAITPACANVTPLGALAIGLLAGIASAFAVGLKFRLGYDDSLDVVGVHLVSGIVGTVLIGFFAAPVSEDAALGLLYGGDGSQLLAQVMAALFSIVFTGVMTLIIGLAIHKTMGMRVTREAEDEGVDITEHAETGYEFGGLGVGGSFSPHHPGGGSASERIAAASAADPAAHRGQPAADAGSESYVGEPGSTRRGTVDSDREVETIGS</sequence>
<dbReference type="PROSITE" id="PS01219">
    <property type="entry name" value="AMMONIUM_TRANSP"/>
    <property type="match status" value="1"/>
</dbReference>
<feature type="domain" description="Ammonium transporter AmtB-like" evidence="11">
    <location>
        <begin position="1"/>
        <end position="395"/>
    </location>
</feature>
<feature type="transmembrane region" description="Helical" evidence="9">
    <location>
        <begin position="192"/>
        <end position="212"/>
    </location>
</feature>
<dbReference type="PANTHER" id="PTHR43029:SF10">
    <property type="entry name" value="AMMONIUM TRANSPORTER MEP2"/>
    <property type="match status" value="1"/>
</dbReference>
<feature type="compositionally biased region" description="Low complexity" evidence="10">
    <location>
        <begin position="406"/>
        <end position="428"/>
    </location>
</feature>
<dbReference type="PANTHER" id="PTHR43029">
    <property type="entry name" value="AMMONIUM TRANSPORTER MEP2"/>
    <property type="match status" value="1"/>
</dbReference>
<evidence type="ECO:0000256" key="3">
    <source>
        <dbReference type="ARBA" id="ARBA00022448"/>
    </source>
</evidence>
<accession>A0A6N9H7K4</accession>
<organism evidence="12 13">
    <name type="scientific">Brevibacterium rongguiense</name>
    <dbReference type="NCBI Taxonomy" id="2695267"/>
    <lineage>
        <taxon>Bacteria</taxon>
        <taxon>Bacillati</taxon>
        <taxon>Actinomycetota</taxon>
        <taxon>Actinomycetes</taxon>
        <taxon>Micrococcales</taxon>
        <taxon>Brevibacteriaceae</taxon>
        <taxon>Brevibacterium</taxon>
    </lineage>
</organism>
<keyword evidence="3 9" id="KW-0813">Transport</keyword>
<dbReference type="InterPro" id="IPR001905">
    <property type="entry name" value="Ammonium_transpt"/>
</dbReference>
<dbReference type="AlphaFoldDB" id="A0A6N9H7K4"/>
<feature type="transmembrane region" description="Helical" evidence="9">
    <location>
        <begin position="343"/>
        <end position="368"/>
    </location>
</feature>
<evidence type="ECO:0000256" key="5">
    <source>
        <dbReference type="ARBA" id="ARBA00022989"/>
    </source>
</evidence>
<evidence type="ECO:0000256" key="2">
    <source>
        <dbReference type="ARBA" id="ARBA00005887"/>
    </source>
</evidence>
<dbReference type="EMBL" id="WWEQ01000035">
    <property type="protein sequence ID" value="MYM20077.1"/>
    <property type="molecule type" value="Genomic_DNA"/>
</dbReference>
<evidence type="ECO:0000256" key="6">
    <source>
        <dbReference type="ARBA" id="ARBA00023136"/>
    </source>
</evidence>
<dbReference type="InterPro" id="IPR018047">
    <property type="entry name" value="Ammonium_transpt_CS"/>
</dbReference>
<evidence type="ECO:0000256" key="1">
    <source>
        <dbReference type="ARBA" id="ARBA00004141"/>
    </source>
</evidence>
<evidence type="ECO:0000313" key="13">
    <source>
        <dbReference type="Proteomes" id="UP000469215"/>
    </source>
</evidence>
<keyword evidence="7 9" id="KW-0924">Ammonia transport</keyword>
<comment type="similarity">
    <text evidence="2 9">Belongs to the ammonia transporter channel (TC 1.A.11.2) family.</text>
</comment>
<feature type="transmembrane region" description="Helical" evidence="9">
    <location>
        <begin position="304"/>
        <end position="323"/>
    </location>
</feature>
<comment type="subcellular location">
    <subcellularLocation>
        <location evidence="9">Cell membrane</location>
        <topology evidence="9">Multi-pass membrane protein</topology>
    </subcellularLocation>
    <subcellularLocation>
        <location evidence="1">Membrane</location>
        <topology evidence="1">Multi-pass membrane protein</topology>
    </subcellularLocation>
</comment>
<dbReference type="InterPro" id="IPR029020">
    <property type="entry name" value="Ammonium/urea_transptr"/>
</dbReference>
<feature type="region of interest" description="Disordered" evidence="10">
    <location>
        <begin position="406"/>
        <end position="467"/>
    </location>
</feature>
<keyword evidence="4 9" id="KW-0812">Transmembrane</keyword>
<evidence type="ECO:0000313" key="12">
    <source>
        <dbReference type="EMBL" id="MYM20077.1"/>
    </source>
</evidence>
<comment type="caution">
    <text evidence="12">The sequence shown here is derived from an EMBL/GenBank/DDBJ whole genome shotgun (WGS) entry which is preliminary data.</text>
</comment>
<dbReference type="Proteomes" id="UP000469215">
    <property type="component" value="Unassembled WGS sequence"/>
</dbReference>
<feature type="transmembrane region" description="Helical" evidence="9">
    <location>
        <begin position="250"/>
        <end position="268"/>
    </location>
</feature>
<feature type="transmembrane region" description="Helical" evidence="9">
    <location>
        <begin position="152"/>
        <end position="172"/>
    </location>
</feature>